<sequence>MTTSTLALVERAHDSLLVGYAAESATARHHAAQIAALRAAAAVVAARDRRDRSSSLGPVSLWDLLGRLTPELSEWARHFAVITRRMPLVESGRIRVSVREADDLLRDAEAFLARAELVIGLPTRVDPTPRLAPVRSA</sequence>
<dbReference type="AlphaFoldDB" id="N0E239"/>
<proteinExistence type="predicted"/>
<dbReference type="EMBL" id="CAIZ01000104">
    <property type="protein sequence ID" value="CCH69841.1"/>
    <property type="molecule type" value="Genomic_DNA"/>
</dbReference>
<dbReference type="Proteomes" id="UP000013167">
    <property type="component" value="Unassembled WGS sequence"/>
</dbReference>
<comment type="caution">
    <text evidence="2">The sequence shown here is derived from an EMBL/GenBank/DDBJ whole genome shotgun (WGS) entry which is preliminary data.</text>
</comment>
<reference evidence="2 3" key="1">
    <citation type="journal article" date="2013" name="ISME J.">
        <title>A metabolic model for members of the genus Tetrasphaera involved in enhanced biological phosphorus removal.</title>
        <authorList>
            <person name="Kristiansen R."/>
            <person name="Nguyen H.T.T."/>
            <person name="Saunders A.M."/>
            <person name="Nielsen J.L."/>
            <person name="Wimmer R."/>
            <person name="Le V.Q."/>
            <person name="McIlroy S.J."/>
            <person name="Petrovski S."/>
            <person name="Seviour R.J."/>
            <person name="Calteau A."/>
            <person name="Nielsen K.L."/>
            <person name="Nielsen P.H."/>
        </authorList>
    </citation>
    <scope>NUCLEOTIDE SEQUENCE [LARGE SCALE GENOMIC DNA]</scope>
    <source>
        <strain evidence="2 3">Lp2</strain>
    </source>
</reference>
<protein>
    <recommendedName>
        <fullName evidence="1">SAV-6107-like HEPN domain-containing protein</fullName>
    </recommendedName>
</protein>
<evidence type="ECO:0000259" key="1">
    <source>
        <dbReference type="Pfam" id="PF18726"/>
    </source>
</evidence>
<feature type="domain" description="SAV-6107-like HEPN" evidence="1">
    <location>
        <begin position="21"/>
        <end position="114"/>
    </location>
</feature>
<dbReference type="OrthoDB" id="4570063at2"/>
<dbReference type="RefSeq" id="WP_010849733.1">
    <property type="nucleotide sequence ID" value="NZ_HF570956.1"/>
</dbReference>
<evidence type="ECO:0000313" key="3">
    <source>
        <dbReference type="Proteomes" id="UP000013167"/>
    </source>
</evidence>
<dbReference type="eggNOG" id="ENOG5032S47">
    <property type="taxonomic scope" value="Bacteria"/>
</dbReference>
<gene>
    <name evidence="2" type="ORF">BN10_360048</name>
</gene>
<dbReference type="Pfam" id="PF18726">
    <property type="entry name" value="HEPN_SAV_6107"/>
    <property type="match status" value="1"/>
</dbReference>
<name>N0E239_9MICO</name>
<organism evidence="2 3">
    <name type="scientific">Phycicoccus elongatus Lp2</name>
    <dbReference type="NCBI Taxonomy" id="1193181"/>
    <lineage>
        <taxon>Bacteria</taxon>
        <taxon>Bacillati</taxon>
        <taxon>Actinomycetota</taxon>
        <taxon>Actinomycetes</taxon>
        <taxon>Micrococcales</taxon>
        <taxon>Intrasporangiaceae</taxon>
        <taxon>Phycicoccus</taxon>
    </lineage>
</organism>
<evidence type="ECO:0000313" key="2">
    <source>
        <dbReference type="EMBL" id="CCH69841.1"/>
    </source>
</evidence>
<dbReference type="HOGENOM" id="CLU_096112_2_2_11"/>
<dbReference type="InterPro" id="IPR040891">
    <property type="entry name" value="HEPN_SAV_6107"/>
</dbReference>
<keyword evidence="3" id="KW-1185">Reference proteome</keyword>
<dbReference type="STRING" id="1193181.BN10_360048"/>
<accession>N0E239</accession>